<dbReference type="SMART" id="SM00086">
    <property type="entry name" value="PAC"/>
    <property type="match status" value="1"/>
</dbReference>
<keyword evidence="1" id="KW-0812">Transmembrane</keyword>
<comment type="caution">
    <text evidence="5">The sequence shown here is derived from an EMBL/GenBank/DDBJ whole genome shotgun (WGS) entry which is preliminary data.</text>
</comment>
<dbReference type="InterPro" id="IPR001610">
    <property type="entry name" value="PAC"/>
</dbReference>
<dbReference type="Gene3D" id="3.30.70.270">
    <property type="match status" value="1"/>
</dbReference>
<dbReference type="Pfam" id="PF09084">
    <property type="entry name" value="NMT1"/>
    <property type="match status" value="1"/>
</dbReference>
<dbReference type="PROSITE" id="PS50113">
    <property type="entry name" value="PAC"/>
    <property type="match status" value="1"/>
</dbReference>
<feature type="domain" description="GGDEF" evidence="4">
    <location>
        <begin position="515"/>
        <end position="649"/>
    </location>
</feature>
<evidence type="ECO:0000256" key="1">
    <source>
        <dbReference type="SAM" id="Phobius"/>
    </source>
</evidence>
<protein>
    <submittedName>
        <fullName evidence="5">Diguanylate cyclase (GGDEF)-like protein/PAS domain S-box-containing protein</fullName>
    </submittedName>
</protein>
<dbReference type="InterPro" id="IPR015168">
    <property type="entry name" value="SsuA/THI5"/>
</dbReference>
<dbReference type="PROSITE" id="PS50887">
    <property type="entry name" value="GGDEF"/>
    <property type="match status" value="1"/>
</dbReference>
<dbReference type="Pfam" id="PF00990">
    <property type="entry name" value="GGDEF"/>
    <property type="match status" value="1"/>
</dbReference>
<dbReference type="NCBIfam" id="TIGR00254">
    <property type="entry name" value="GGDEF"/>
    <property type="match status" value="1"/>
</dbReference>
<dbReference type="InterPro" id="IPR000014">
    <property type="entry name" value="PAS"/>
</dbReference>
<dbReference type="GO" id="GO:0006355">
    <property type="term" value="P:regulation of DNA-templated transcription"/>
    <property type="evidence" value="ECO:0007669"/>
    <property type="project" value="InterPro"/>
</dbReference>
<dbReference type="CDD" id="cd00130">
    <property type="entry name" value="PAS"/>
    <property type="match status" value="1"/>
</dbReference>
<dbReference type="InterPro" id="IPR000160">
    <property type="entry name" value="GGDEF_dom"/>
</dbReference>
<dbReference type="Gene3D" id="3.40.190.10">
    <property type="entry name" value="Periplasmic binding protein-like II"/>
    <property type="match status" value="2"/>
</dbReference>
<dbReference type="InterPro" id="IPR043128">
    <property type="entry name" value="Rev_trsase/Diguanyl_cyclase"/>
</dbReference>
<evidence type="ECO:0000313" key="6">
    <source>
        <dbReference type="Proteomes" id="UP000549250"/>
    </source>
</evidence>
<dbReference type="SMART" id="SM00091">
    <property type="entry name" value="PAS"/>
    <property type="match status" value="1"/>
</dbReference>
<evidence type="ECO:0000259" key="2">
    <source>
        <dbReference type="PROSITE" id="PS50112"/>
    </source>
</evidence>
<dbReference type="Pfam" id="PF00989">
    <property type="entry name" value="PAS"/>
    <property type="match status" value="1"/>
</dbReference>
<dbReference type="Proteomes" id="UP000549250">
    <property type="component" value="Unassembled WGS sequence"/>
</dbReference>
<dbReference type="InterPro" id="IPR013767">
    <property type="entry name" value="PAS_fold"/>
</dbReference>
<dbReference type="EMBL" id="JACHXI010000016">
    <property type="protein sequence ID" value="MBB3104487.1"/>
    <property type="molecule type" value="Genomic_DNA"/>
</dbReference>
<feature type="domain" description="PAC" evidence="3">
    <location>
        <begin position="429"/>
        <end position="483"/>
    </location>
</feature>
<dbReference type="InterPro" id="IPR000700">
    <property type="entry name" value="PAS-assoc_C"/>
</dbReference>
<dbReference type="RefSeq" id="WP_183167347.1">
    <property type="nucleotide sequence ID" value="NZ_JACHXI010000016.1"/>
</dbReference>
<dbReference type="NCBIfam" id="TIGR00229">
    <property type="entry name" value="sensory_box"/>
    <property type="match status" value="1"/>
</dbReference>
<keyword evidence="1" id="KW-1133">Transmembrane helix</keyword>
<dbReference type="SUPFAM" id="SSF55785">
    <property type="entry name" value="PYP-like sensor domain (PAS domain)"/>
    <property type="match status" value="1"/>
</dbReference>
<sequence>MSAPRIEAADDLQRVVLQLSSFHSFRFAGYYAAREKGYYWEAGLDVDIREATPDINPIRQVVNGSAQYGVGAANLLLARYAGLQVVALAAIQQYSPLVLIVRQNQATPLPQNLAGKRILLGPNSNELLVYLRQQGASLESIFSSTENPASQELINGRADAISGNITQEPYYLTQAGVPFQLYTSRSVGIDFYGDNLFTSEGEIDQHPDQVEAFREATLRGWRYAIRHPQEIAALINAHYSQKKYPLDFYQYQADQMRTLIQPELVEIGYMNPARWEYIAQVYASLGLMPQHFDLKGFLYQSNTPIIDRTWLSIGAVLLLLAALITIYSWYINRRLRQALHYSQQAEQALRISEERLHLLADNITEVLWTLDLQGKCTYMSPSVFKLRGYSAAETMRQSLDEALVPQSTTTVRRQLRKILGKLRHGKDVPDLHTELEQPCRNGSTVWIEVKVSAMRNRHGAYIGLLGMSRNISNRRQAEQKIRHMAQHDSLTDLPNWALFSEHLQQALAVAQREQHGLAILFINLNHFRLINDNHGHATGDRLLQDTARRIQACLYTVDTLAARIGGDEFVVLLSKVNDRAEALMVAKRISRSLGIPFLLDGMQLQISCRIGIALFPEHGRSERELCKHADQAIYARENPMHDQVCIYGEQKLEFE</sequence>
<accession>A0A839T4M7</accession>
<gene>
    <name evidence="5" type="ORF">FHR87_002907</name>
</gene>
<evidence type="ECO:0000259" key="4">
    <source>
        <dbReference type="PROSITE" id="PS50887"/>
    </source>
</evidence>
<proteinExistence type="predicted"/>
<dbReference type="SUPFAM" id="SSF55073">
    <property type="entry name" value="Nucleotide cyclase"/>
    <property type="match status" value="1"/>
</dbReference>
<dbReference type="InterPro" id="IPR052155">
    <property type="entry name" value="Biofilm_reg_signaling"/>
</dbReference>
<organism evidence="5 6">
    <name type="scientific">Azomonas macrocytogenes</name>
    <name type="common">Azotobacter macrocytogenes</name>
    <dbReference type="NCBI Taxonomy" id="69962"/>
    <lineage>
        <taxon>Bacteria</taxon>
        <taxon>Pseudomonadati</taxon>
        <taxon>Pseudomonadota</taxon>
        <taxon>Gammaproteobacteria</taxon>
        <taxon>Pseudomonadales</taxon>
        <taxon>Pseudomonadaceae</taxon>
        <taxon>Azomonas</taxon>
    </lineage>
</organism>
<dbReference type="SUPFAM" id="SSF53850">
    <property type="entry name" value="Periplasmic binding protein-like II"/>
    <property type="match status" value="1"/>
</dbReference>
<feature type="domain" description="PAS" evidence="2">
    <location>
        <begin position="352"/>
        <end position="422"/>
    </location>
</feature>
<dbReference type="Gene3D" id="3.30.450.20">
    <property type="entry name" value="PAS domain"/>
    <property type="match status" value="1"/>
</dbReference>
<dbReference type="CDD" id="cd01949">
    <property type="entry name" value="GGDEF"/>
    <property type="match status" value="1"/>
</dbReference>
<feature type="transmembrane region" description="Helical" evidence="1">
    <location>
        <begin position="310"/>
        <end position="330"/>
    </location>
</feature>
<reference evidence="5 6" key="1">
    <citation type="submission" date="2020-08" db="EMBL/GenBank/DDBJ databases">
        <title>Genomic Encyclopedia of Type Strains, Phase III (KMG-III): the genomes of soil and plant-associated and newly described type strains.</title>
        <authorList>
            <person name="Whitman W."/>
        </authorList>
    </citation>
    <scope>NUCLEOTIDE SEQUENCE [LARGE SCALE GENOMIC DNA]</scope>
    <source>
        <strain evidence="5 6">CECT 4462</strain>
    </source>
</reference>
<dbReference type="SMART" id="SM00267">
    <property type="entry name" value="GGDEF"/>
    <property type="match status" value="1"/>
</dbReference>
<dbReference type="PANTHER" id="PTHR44757:SF2">
    <property type="entry name" value="BIOFILM ARCHITECTURE MAINTENANCE PROTEIN MBAA"/>
    <property type="match status" value="1"/>
</dbReference>
<keyword evidence="1" id="KW-0472">Membrane</keyword>
<dbReference type="InterPro" id="IPR035965">
    <property type="entry name" value="PAS-like_dom_sf"/>
</dbReference>
<dbReference type="PANTHER" id="PTHR44757">
    <property type="entry name" value="DIGUANYLATE CYCLASE DGCP"/>
    <property type="match status" value="1"/>
</dbReference>
<name>A0A839T4M7_AZOMA</name>
<evidence type="ECO:0000259" key="3">
    <source>
        <dbReference type="PROSITE" id="PS50113"/>
    </source>
</evidence>
<dbReference type="PROSITE" id="PS50112">
    <property type="entry name" value="PAS"/>
    <property type="match status" value="1"/>
</dbReference>
<keyword evidence="6" id="KW-1185">Reference proteome</keyword>
<dbReference type="InterPro" id="IPR029787">
    <property type="entry name" value="Nucleotide_cyclase"/>
</dbReference>
<dbReference type="AlphaFoldDB" id="A0A839T4M7"/>
<evidence type="ECO:0000313" key="5">
    <source>
        <dbReference type="EMBL" id="MBB3104487.1"/>
    </source>
</evidence>